<evidence type="ECO:0000313" key="2">
    <source>
        <dbReference type="Proteomes" id="UP000011115"/>
    </source>
</evidence>
<dbReference type="Proteomes" id="UP000011115">
    <property type="component" value="Unassembled WGS sequence"/>
</dbReference>
<keyword evidence="2" id="KW-1185">Reference proteome</keyword>
<dbReference type="EnsemblPlants" id="PGSC0003DMT400096632">
    <property type="protein sequence ID" value="PGSC0003DMT400096632"/>
    <property type="gene ID" value="PGSC0003DMG400046203"/>
</dbReference>
<protein>
    <submittedName>
        <fullName evidence="1">Uncharacterized protein</fullName>
    </submittedName>
</protein>
<dbReference type="AlphaFoldDB" id="M1DYW5"/>
<sequence>MALEFPWPFVGWLALGELLPRDHGYLHGPWSPFTSPHQSLPNTLSEPFDEQPGWMVIAKLAKSSSRAAIGERQVGNLRLDRRRKSYRLKAQNEIVEKTSKEGDEMEDSTSRPLYWRYFTYFVKWLQN</sequence>
<name>M1DYW5_SOLTU</name>
<proteinExistence type="predicted"/>
<reference evidence="2" key="1">
    <citation type="journal article" date="2011" name="Nature">
        <title>Genome sequence and analysis of the tuber crop potato.</title>
        <authorList>
            <consortium name="The Potato Genome Sequencing Consortium"/>
        </authorList>
    </citation>
    <scope>NUCLEOTIDE SEQUENCE [LARGE SCALE GENOMIC DNA]</scope>
    <source>
        <strain evidence="2">cv. DM1-3 516 R44</strain>
    </source>
</reference>
<accession>M1DYW5</accession>
<organism evidence="1 2">
    <name type="scientific">Solanum tuberosum</name>
    <name type="common">Potato</name>
    <dbReference type="NCBI Taxonomy" id="4113"/>
    <lineage>
        <taxon>Eukaryota</taxon>
        <taxon>Viridiplantae</taxon>
        <taxon>Streptophyta</taxon>
        <taxon>Embryophyta</taxon>
        <taxon>Tracheophyta</taxon>
        <taxon>Spermatophyta</taxon>
        <taxon>Magnoliopsida</taxon>
        <taxon>eudicotyledons</taxon>
        <taxon>Gunneridae</taxon>
        <taxon>Pentapetalae</taxon>
        <taxon>asterids</taxon>
        <taxon>lamiids</taxon>
        <taxon>Solanales</taxon>
        <taxon>Solanaceae</taxon>
        <taxon>Solanoideae</taxon>
        <taxon>Solaneae</taxon>
        <taxon>Solanum</taxon>
    </lineage>
</organism>
<reference evidence="1" key="2">
    <citation type="submission" date="2015-06" db="UniProtKB">
        <authorList>
            <consortium name="EnsemblPlants"/>
        </authorList>
    </citation>
    <scope>IDENTIFICATION</scope>
    <source>
        <strain evidence="1">DM1-3 516 R44</strain>
    </source>
</reference>
<dbReference type="Gramene" id="PGSC0003DMT400096632">
    <property type="protein sequence ID" value="PGSC0003DMT400096632"/>
    <property type="gene ID" value="PGSC0003DMG400046203"/>
</dbReference>
<dbReference type="PaxDb" id="4113-PGSC0003DMT400096632"/>
<dbReference type="HOGENOM" id="CLU_1974478_0_0_1"/>
<dbReference type="InParanoid" id="M1DYW5"/>
<evidence type="ECO:0000313" key="1">
    <source>
        <dbReference type="EnsemblPlants" id="PGSC0003DMT400096632"/>
    </source>
</evidence>